<dbReference type="InterPro" id="IPR022642">
    <property type="entry name" value="CheR_C"/>
</dbReference>
<feature type="binding site" evidence="6">
    <location>
        <begin position="227"/>
        <end position="228"/>
    </location>
    <ligand>
        <name>S-adenosyl-L-methionine</name>
        <dbReference type="ChEBI" id="CHEBI:59789"/>
    </ligand>
</feature>
<dbReference type="Pfam" id="PF01739">
    <property type="entry name" value="CheR"/>
    <property type="match status" value="1"/>
</dbReference>
<dbReference type="PIRSF" id="PIRSF000410">
    <property type="entry name" value="CheR"/>
    <property type="match status" value="1"/>
</dbReference>
<feature type="binding site" evidence="6">
    <location>
        <position position="88"/>
    </location>
    <ligand>
        <name>S-adenosyl-L-methionine</name>
        <dbReference type="ChEBI" id="CHEBI:59789"/>
    </ligand>
</feature>
<dbReference type="PRINTS" id="PR00996">
    <property type="entry name" value="CHERMTFRASE"/>
</dbReference>
<evidence type="ECO:0000256" key="3">
    <source>
        <dbReference type="ARBA" id="ARBA00022679"/>
    </source>
</evidence>
<evidence type="ECO:0000259" key="7">
    <source>
        <dbReference type="PROSITE" id="PS50123"/>
    </source>
</evidence>
<feature type="binding site" evidence="6">
    <location>
        <position position="90"/>
    </location>
    <ligand>
        <name>S-adenosyl-L-methionine</name>
        <dbReference type="ChEBI" id="CHEBI:59789"/>
    </ligand>
</feature>
<keyword evidence="3 5" id="KW-0808">Transferase</keyword>
<dbReference type="CDD" id="cd02440">
    <property type="entry name" value="AdoMet_MTases"/>
    <property type="match status" value="1"/>
</dbReference>
<dbReference type="EC" id="2.1.1.80" evidence="5"/>
<proteinExistence type="predicted"/>
<feature type="binding site" evidence="6">
    <location>
        <position position="126"/>
    </location>
    <ligand>
        <name>S-adenosyl-L-methionine</name>
        <dbReference type="ChEBI" id="CHEBI:59789"/>
    </ligand>
</feature>
<dbReference type="InterPro" id="IPR036804">
    <property type="entry name" value="CheR_N_sf"/>
</dbReference>
<evidence type="ECO:0000256" key="5">
    <source>
        <dbReference type="PIRNR" id="PIRNR000410"/>
    </source>
</evidence>
<dbReference type="SUPFAM" id="SSF53335">
    <property type="entry name" value="S-adenosyl-L-methionine-dependent methyltransferases"/>
    <property type="match status" value="1"/>
</dbReference>
<evidence type="ECO:0000256" key="2">
    <source>
        <dbReference type="ARBA" id="ARBA00022603"/>
    </source>
</evidence>
<dbReference type="RefSeq" id="WP_107941142.1">
    <property type="nucleotide sequence ID" value="NZ_QANS01000005.1"/>
</dbReference>
<dbReference type="InterPro" id="IPR050903">
    <property type="entry name" value="Bact_Chemotaxis_MeTrfase"/>
</dbReference>
<dbReference type="PROSITE" id="PS50123">
    <property type="entry name" value="CHER"/>
    <property type="match status" value="1"/>
</dbReference>
<dbReference type="InterPro" id="IPR026024">
    <property type="entry name" value="Chemotaxis_MeTrfase_CheR"/>
</dbReference>
<comment type="caution">
    <text evidence="8">The sequence shown here is derived from an EMBL/GenBank/DDBJ whole genome shotgun (WGS) entry which is preliminary data.</text>
</comment>
<dbReference type="InterPro" id="IPR000780">
    <property type="entry name" value="CheR_MeTrfase"/>
</dbReference>
<dbReference type="InterPro" id="IPR029063">
    <property type="entry name" value="SAM-dependent_MTases_sf"/>
</dbReference>
<evidence type="ECO:0000313" key="8">
    <source>
        <dbReference type="EMBL" id="PTU30773.1"/>
    </source>
</evidence>
<sequence length="294" mass="33277">MILESQSATSGGRRDFIYTTSDFTRVRKMIYARAGISLSESKQDMVYSRLARRLRALDGERFSEYLDALDANPESPEWESFTNALTTNLTSFYREAHHFDILENFLARRKSGHSTLWCSAASTGEEPYSMAITAIESFGTSTPPISILATDIDTQVLQTASRGVYPIERVESIGEARLKKYFKRGKGENEGFVKVADCLRNLISFRQLNLLDGRWPMKQPFDAIFCRNVMIYFDKPTQRDILSKMKPLMKPDGLLFCGHSESFHQATDLFRGIGKSVYAPVNQGAVRALPGRHQ</sequence>
<feature type="binding site" evidence="6">
    <location>
        <begin position="209"/>
        <end position="210"/>
    </location>
    <ligand>
        <name>S-adenosyl-L-methionine</name>
        <dbReference type="ChEBI" id="CHEBI:59789"/>
    </ligand>
</feature>
<reference evidence="8 9" key="1">
    <citation type="submission" date="2018-04" db="EMBL/GenBank/DDBJ databases">
        <title>Novel species isolated from glacier.</title>
        <authorList>
            <person name="Liu Q."/>
            <person name="Xin Y.-H."/>
        </authorList>
    </citation>
    <scope>NUCLEOTIDE SEQUENCE [LARGE SCALE GENOMIC DNA]</scope>
    <source>
        <strain evidence="8 9">GT1R17</strain>
    </source>
</reference>
<keyword evidence="2 5" id="KW-0489">Methyltransferase</keyword>
<feature type="domain" description="CheR-type methyltransferase" evidence="7">
    <location>
        <begin position="11"/>
        <end position="283"/>
    </location>
</feature>
<dbReference type="Gene3D" id="3.40.50.150">
    <property type="entry name" value="Vaccinia Virus protein VP39"/>
    <property type="match status" value="1"/>
</dbReference>
<dbReference type="InterPro" id="IPR022641">
    <property type="entry name" value="CheR_N"/>
</dbReference>
<dbReference type="EMBL" id="QANS01000005">
    <property type="protein sequence ID" value="PTU30773.1"/>
    <property type="molecule type" value="Genomic_DNA"/>
</dbReference>
<dbReference type="Proteomes" id="UP000244248">
    <property type="component" value="Unassembled WGS sequence"/>
</dbReference>
<dbReference type="Pfam" id="PF03705">
    <property type="entry name" value="CheR_N"/>
    <property type="match status" value="1"/>
</dbReference>
<evidence type="ECO:0000256" key="4">
    <source>
        <dbReference type="ARBA" id="ARBA00022691"/>
    </source>
</evidence>
<dbReference type="PANTHER" id="PTHR24422:SF19">
    <property type="entry name" value="CHEMOTAXIS PROTEIN METHYLTRANSFERASE"/>
    <property type="match status" value="1"/>
</dbReference>
<evidence type="ECO:0000256" key="6">
    <source>
        <dbReference type="PIRSR" id="PIRSR000410-1"/>
    </source>
</evidence>
<dbReference type="OrthoDB" id="9816309at2"/>
<protein>
    <recommendedName>
        <fullName evidence="5">Chemotaxis protein methyltransferase</fullName>
        <ecNumber evidence="5">2.1.1.80</ecNumber>
    </recommendedName>
</protein>
<name>A0A2T5MDX5_9GAMM</name>
<dbReference type="GO" id="GO:0008983">
    <property type="term" value="F:protein-glutamate O-methyltransferase activity"/>
    <property type="evidence" value="ECO:0007669"/>
    <property type="project" value="UniProtKB-EC"/>
</dbReference>
<dbReference type="PANTHER" id="PTHR24422">
    <property type="entry name" value="CHEMOTAXIS PROTEIN METHYLTRANSFERASE"/>
    <property type="match status" value="1"/>
</dbReference>
<dbReference type="Gene3D" id="1.10.155.10">
    <property type="entry name" value="Chemotaxis receptor methyltransferase CheR, N-terminal domain"/>
    <property type="match status" value="1"/>
</dbReference>
<evidence type="ECO:0000256" key="1">
    <source>
        <dbReference type="ARBA" id="ARBA00001541"/>
    </source>
</evidence>
<dbReference type="SUPFAM" id="SSF47757">
    <property type="entry name" value="Chemotaxis receptor methyltransferase CheR, N-terminal domain"/>
    <property type="match status" value="1"/>
</dbReference>
<dbReference type="AlphaFoldDB" id="A0A2T5MDX5"/>
<dbReference type="SMART" id="SM00138">
    <property type="entry name" value="MeTrc"/>
    <property type="match status" value="1"/>
</dbReference>
<comment type="function">
    <text evidence="5">Methylation of the membrane-bound methyl-accepting chemotaxis proteins (MCP) to form gamma-glutamyl methyl ester residues in MCP.</text>
</comment>
<accession>A0A2T5MDX5</accession>
<organism evidence="8 9">
    <name type="scientific">Stenotrophobium rhamnosiphilum</name>
    <dbReference type="NCBI Taxonomy" id="2029166"/>
    <lineage>
        <taxon>Bacteria</taxon>
        <taxon>Pseudomonadati</taxon>
        <taxon>Pseudomonadota</taxon>
        <taxon>Gammaproteobacteria</taxon>
        <taxon>Nevskiales</taxon>
        <taxon>Nevskiaceae</taxon>
        <taxon>Stenotrophobium</taxon>
    </lineage>
</organism>
<dbReference type="GO" id="GO:0032259">
    <property type="term" value="P:methylation"/>
    <property type="evidence" value="ECO:0007669"/>
    <property type="project" value="UniProtKB-KW"/>
</dbReference>
<feature type="binding site" evidence="6">
    <location>
        <position position="94"/>
    </location>
    <ligand>
        <name>S-adenosyl-L-methionine</name>
        <dbReference type="ChEBI" id="CHEBI:59789"/>
    </ligand>
</feature>
<feature type="binding site" evidence="6">
    <location>
        <position position="151"/>
    </location>
    <ligand>
        <name>S-adenosyl-L-methionine</name>
        <dbReference type="ChEBI" id="CHEBI:59789"/>
    </ligand>
</feature>
<keyword evidence="9" id="KW-1185">Reference proteome</keyword>
<gene>
    <name evidence="8" type="ORF">CJD38_13600</name>
</gene>
<evidence type="ECO:0000313" key="9">
    <source>
        <dbReference type="Proteomes" id="UP000244248"/>
    </source>
</evidence>
<keyword evidence="4 5" id="KW-0949">S-adenosyl-L-methionine</keyword>
<comment type="catalytic activity">
    <reaction evidence="1 5">
        <text>L-glutamyl-[protein] + S-adenosyl-L-methionine = [protein]-L-glutamate 5-O-methyl ester + S-adenosyl-L-homocysteine</text>
        <dbReference type="Rhea" id="RHEA:24452"/>
        <dbReference type="Rhea" id="RHEA-COMP:10208"/>
        <dbReference type="Rhea" id="RHEA-COMP:10311"/>
        <dbReference type="ChEBI" id="CHEBI:29973"/>
        <dbReference type="ChEBI" id="CHEBI:57856"/>
        <dbReference type="ChEBI" id="CHEBI:59789"/>
        <dbReference type="ChEBI" id="CHEBI:82795"/>
        <dbReference type="EC" id="2.1.1.80"/>
    </reaction>
</comment>